<reference evidence="1 2" key="1">
    <citation type="journal article" date="2012" name="BMC Genomics">
        <title>The Caulobacter crescentus phage phiCbK: genomics of a canonical phage.</title>
        <authorList>
            <person name="Gill J.J."/>
            <person name="Berry J.D."/>
            <person name="Russell W.K."/>
            <person name="Lessor L."/>
            <person name="Escobar Garcia D.A."/>
            <person name="Hernandez D."/>
            <person name="Kane A."/>
            <person name="Keene J."/>
            <person name="Maddox M."/>
            <person name="Martin R."/>
            <person name="Mohan S."/>
            <person name="Thorn A.M."/>
            <person name="Russell D.H."/>
            <person name="Young R."/>
        </authorList>
    </citation>
    <scope>NUCLEOTIDE SEQUENCE [LARGE SCALE GENOMIC DNA]</scope>
</reference>
<keyword evidence="2" id="KW-1185">Reference proteome</keyword>
<name>K4JS15_9CAUD</name>
<evidence type="ECO:0000313" key="1">
    <source>
        <dbReference type="EMBL" id="AFU87871.1"/>
    </source>
</evidence>
<accession>K4JS15</accession>
<dbReference type="OrthoDB" id="37347at10239"/>
<proteinExistence type="predicted"/>
<dbReference type="GeneID" id="13995406"/>
<organism evidence="1 2">
    <name type="scientific">Caulobacter phage CcrColossus</name>
    <dbReference type="NCBI Taxonomy" id="1211640"/>
    <lineage>
        <taxon>Viruses</taxon>
        <taxon>Duplodnaviria</taxon>
        <taxon>Heunggongvirae</taxon>
        <taxon>Uroviricota</taxon>
        <taxon>Caudoviricetes</taxon>
        <taxon>Jeanschmidtviridae</taxon>
        <taxon>Colossusvirus</taxon>
        <taxon>Colossusvirus colossus</taxon>
    </lineage>
</organism>
<evidence type="ECO:0000313" key="2">
    <source>
        <dbReference type="Proteomes" id="UP000000463"/>
    </source>
</evidence>
<protein>
    <submittedName>
        <fullName evidence="1">Uncharacterized protein</fullName>
    </submittedName>
</protein>
<dbReference type="RefSeq" id="YP_006988235.1">
    <property type="nucleotide sequence ID" value="NC_019406.1"/>
</dbReference>
<gene>
    <name evidence="1" type="ORF">CcrColossus_gp001</name>
</gene>
<dbReference type="EMBL" id="JX100810">
    <property type="protein sequence ID" value="AFU87871.1"/>
    <property type="molecule type" value="Genomic_DNA"/>
</dbReference>
<sequence>MAFSGPIRIMEGTRYALDSYGNGAAYTLRNKIAQTSVWLQGDDAATFREELEAQEAAHPNKNPDYILSWLWDDCDYGLAAQSDD</sequence>
<dbReference type="KEGG" id="vg:13995406"/>
<dbReference type="Proteomes" id="UP000000463">
    <property type="component" value="Segment"/>
</dbReference>